<feature type="compositionally biased region" description="Basic and acidic residues" evidence="6">
    <location>
        <begin position="234"/>
        <end position="264"/>
    </location>
</feature>
<feature type="compositionally biased region" description="Basic and acidic residues" evidence="6">
    <location>
        <begin position="31"/>
        <end position="64"/>
    </location>
</feature>
<keyword evidence="3" id="KW-0507">mRNA processing</keyword>
<dbReference type="EMBL" id="BLKM01000205">
    <property type="protein sequence ID" value="GFG30253.1"/>
    <property type="molecule type" value="Genomic_DNA"/>
</dbReference>
<feature type="region of interest" description="Disordered" evidence="6">
    <location>
        <begin position="568"/>
        <end position="602"/>
    </location>
</feature>
<dbReference type="PANTHER" id="PTHR18034:SF3">
    <property type="entry name" value="PRE-MRNA-SPLICING FACTOR CWC22 HOMOLOG"/>
    <property type="match status" value="1"/>
</dbReference>
<dbReference type="InterPro" id="IPR016024">
    <property type="entry name" value="ARM-type_fold"/>
</dbReference>
<feature type="compositionally biased region" description="Low complexity" evidence="6">
    <location>
        <begin position="838"/>
        <end position="848"/>
    </location>
</feature>
<protein>
    <recommendedName>
        <fullName evidence="7">MI domain-containing protein</fullName>
    </recommendedName>
</protein>
<comment type="similarity">
    <text evidence="2">Belongs to the CWC22 family.</text>
</comment>
<dbReference type="PROSITE" id="PS51366">
    <property type="entry name" value="MI"/>
    <property type="match status" value="1"/>
</dbReference>
<dbReference type="GO" id="GO:0071013">
    <property type="term" value="C:catalytic step 2 spliceosome"/>
    <property type="evidence" value="ECO:0007669"/>
    <property type="project" value="TreeGrafter"/>
</dbReference>
<keyword evidence="5" id="KW-0539">Nucleus</keyword>
<evidence type="ECO:0000256" key="4">
    <source>
        <dbReference type="ARBA" id="ARBA00023187"/>
    </source>
</evidence>
<dbReference type="SUPFAM" id="SSF48371">
    <property type="entry name" value="ARM repeat"/>
    <property type="match status" value="1"/>
</dbReference>
<proteinExistence type="inferred from homology"/>
<feature type="compositionally biased region" description="Basic and acidic residues" evidence="6">
    <location>
        <begin position="109"/>
        <end position="121"/>
    </location>
</feature>
<dbReference type="SMART" id="SM00543">
    <property type="entry name" value="MIF4G"/>
    <property type="match status" value="1"/>
</dbReference>
<dbReference type="Proteomes" id="UP000502823">
    <property type="component" value="Unassembled WGS sequence"/>
</dbReference>
<dbReference type="GO" id="GO:0003723">
    <property type="term" value="F:RNA binding"/>
    <property type="evidence" value="ECO:0007669"/>
    <property type="project" value="InterPro"/>
</dbReference>
<feature type="compositionally biased region" description="Polar residues" evidence="6">
    <location>
        <begin position="15"/>
        <end position="29"/>
    </location>
</feature>
<feature type="region of interest" description="Disordered" evidence="6">
    <location>
        <begin position="818"/>
        <end position="893"/>
    </location>
</feature>
<dbReference type="InterPro" id="IPR050781">
    <property type="entry name" value="CWC22_splicing_factor"/>
</dbReference>
<dbReference type="Pfam" id="PF02854">
    <property type="entry name" value="MIF4G"/>
    <property type="match status" value="1"/>
</dbReference>
<feature type="compositionally biased region" description="Polar residues" evidence="6">
    <location>
        <begin position="265"/>
        <end position="275"/>
    </location>
</feature>
<dbReference type="Gene3D" id="1.25.40.180">
    <property type="match status" value="2"/>
</dbReference>
<keyword evidence="9" id="KW-1185">Reference proteome</keyword>
<reference evidence="9" key="1">
    <citation type="submission" date="2020-01" db="EMBL/GenBank/DDBJ databases">
        <title>Draft genome sequence of the Termite Coptotermes fromosanus.</title>
        <authorList>
            <person name="Itakura S."/>
            <person name="Yosikawa Y."/>
            <person name="Umezawa K."/>
        </authorList>
    </citation>
    <scope>NUCLEOTIDE SEQUENCE [LARGE SCALE GENOMIC DNA]</scope>
</reference>
<evidence type="ECO:0000259" key="7">
    <source>
        <dbReference type="PROSITE" id="PS51366"/>
    </source>
</evidence>
<feature type="compositionally biased region" description="Basic residues" evidence="6">
    <location>
        <begin position="860"/>
        <end position="893"/>
    </location>
</feature>
<feature type="compositionally biased region" description="Basic and acidic residues" evidence="6">
    <location>
        <begin position="71"/>
        <end position="98"/>
    </location>
</feature>
<evidence type="ECO:0000256" key="1">
    <source>
        <dbReference type="ARBA" id="ARBA00004324"/>
    </source>
</evidence>
<dbReference type="InParanoid" id="A0A6L2PCH4"/>
<evidence type="ECO:0000256" key="3">
    <source>
        <dbReference type="ARBA" id="ARBA00022664"/>
    </source>
</evidence>
<dbReference type="AlphaFoldDB" id="A0A6L2PCH4"/>
<dbReference type="OrthoDB" id="1924287at2759"/>
<feature type="compositionally biased region" description="Acidic residues" evidence="6">
    <location>
        <begin position="581"/>
        <end position="596"/>
    </location>
</feature>
<feature type="domain" description="MI" evidence="7">
    <location>
        <begin position="609"/>
        <end position="725"/>
    </location>
</feature>
<dbReference type="GO" id="GO:0000398">
    <property type="term" value="P:mRNA splicing, via spliceosome"/>
    <property type="evidence" value="ECO:0007669"/>
    <property type="project" value="TreeGrafter"/>
</dbReference>
<feature type="compositionally biased region" description="Basic and acidic residues" evidence="6">
    <location>
        <begin position="128"/>
        <end position="180"/>
    </location>
</feature>
<dbReference type="SMART" id="SM00544">
    <property type="entry name" value="MA3"/>
    <property type="match status" value="1"/>
</dbReference>
<keyword evidence="4" id="KW-0508">mRNA splicing</keyword>
<dbReference type="InterPro" id="IPR003891">
    <property type="entry name" value="Initiation_fac_eIF4g_MI"/>
</dbReference>
<evidence type="ECO:0000256" key="2">
    <source>
        <dbReference type="ARBA" id="ARBA00006856"/>
    </source>
</evidence>
<dbReference type="FunFam" id="1.25.40.180:FF:000004">
    <property type="entry name" value="pre-mRNA-splicing factor CWC22 homolog"/>
    <property type="match status" value="1"/>
</dbReference>
<feature type="compositionally biased region" description="Basic and acidic residues" evidence="6">
    <location>
        <begin position="1"/>
        <end position="14"/>
    </location>
</feature>
<comment type="caution">
    <text evidence="8">The sequence shown here is derived from an EMBL/GenBank/DDBJ whole genome shotgun (WGS) entry which is preliminary data.</text>
</comment>
<dbReference type="InterPro" id="IPR003890">
    <property type="entry name" value="MIF4G-like_typ-3"/>
</dbReference>
<organism evidence="8 9">
    <name type="scientific">Coptotermes formosanus</name>
    <name type="common">Formosan subterranean termite</name>
    <dbReference type="NCBI Taxonomy" id="36987"/>
    <lineage>
        <taxon>Eukaryota</taxon>
        <taxon>Metazoa</taxon>
        <taxon>Ecdysozoa</taxon>
        <taxon>Arthropoda</taxon>
        <taxon>Hexapoda</taxon>
        <taxon>Insecta</taxon>
        <taxon>Pterygota</taxon>
        <taxon>Neoptera</taxon>
        <taxon>Polyneoptera</taxon>
        <taxon>Dictyoptera</taxon>
        <taxon>Blattodea</taxon>
        <taxon>Blattoidea</taxon>
        <taxon>Termitoidae</taxon>
        <taxon>Rhinotermitidae</taxon>
        <taxon>Coptotermes</taxon>
    </lineage>
</organism>
<gene>
    <name evidence="8" type="ORF">Cfor_11797</name>
</gene>
<evidence type="ECO:0000313" key="9">
    <source>
        <dbReference type="Proteomes" id="UP000502823"/>
    </source>
</evidence>
<evidence type="ECO:0000313" key="8">
    <source>
        <dbReference type="EMBL" id="GFG30253.1"/>
    </source>
</evidence>
<evidence type="ECO:0000256" key="6">
    <source>
        <dbReference type="SAM" id="MobiDB-lite"/>
    </source>
</evidence>
<dbReference type="PANTHER" id="PTHR18034">
    <property type="entry name" value="CELL CYCLE CONTROL PROTEIN CWF22-RELATED"/>
    <property type="match status" value="1"/>
</dbReference>
<name>A0A6L2PCH4_COPFO</name>
<comment type="subcellular location">
    <subcellularLocation>
        <location evidence="1">Nucleus speckle</location>
    </subcellularLocation>
</comment>
<accession>A0A6L2PCH4</accession>
<dbReference type="Pfam" id="PF02847">
    <property type="entry name" value="MA3"/>
    <property type="match status" value="1"/>
</dbReference>
<sequence length="893" mass="102185">MSRKESAKHERQLESTKPNVPSSNGTKMHSSSRDDGRNKYSADKKEEGYYGRKKHDDKGGNDRSRKQRRSRDKELRDSTSSRESRFRKRDDEEMKDVARISCHKHERRDKRERNPDDIDGSRKRRRSRDRELDDSTSGREKRSRNGADGEEIKEVSKISYHKDDRRDEQASNPEYGHERSGNYGRYWSNGNFELHSERQSNDQYWSKYPASDGTKSVRPHHRGKSSHDSQSQSKADEDKESLKQRDERSRRDGVSADVSKDTEKNNPSTEQSDVPSAQKKAVDLLTTRTGGAYIPPAKLRMMQAQITDKSSAAYQRIAWEALKKSIHGHINKVNTGNITIIVRELFKENIVRGRGLLCRSIIQAQAASPTFTHVYAALVAVINSKFPSIGELLLNRLVIQFKRGFRRNDKTICISSATFIAHLVNQRVAHEIVALEILTLLLETPTDDSVEVAIAFLKECGMKLMEVSNKGMLAIFETLRNILHEGHLDKRVQYMIEVIFQVRKDEFRDHEAVVKELDLVEEENQITHLITLDDAKNSEDILNVFKFDPEYEAKEEKYNNLRKEILDEGSSDSECGSGSGEGDDSEEESGDEEDDSGAIIDNTETNLQTLRRIIYLTINCSAHHEECAHKLLRMELKPGQEPELCHMTLDCCAERRTYEKFYGLVAERLCQVNKVLIPAFQQIFRDTYDTIHRLDTNKLRNVAKFFAHLLFTDAISWEVLSVIHLNEEETTSSSRIFIKILFQELAEYMGLTKLNERVKDTSMQFAFDGLFPRDNPKNTRFAINFFTSIGLGGLTDELREHLKAQPKVPVVPQLLASLANDSSGDSSDADSDSDDSSDTTSDSSSDSSTDSDESEDMQQRLRRSKKIKKQKTSHTKHKNKKNKQKSSKKKKSR</sequence>
<evidence type="ECO:0000256" key="5">
    <source>
        <dbReference type="ARBA" id="ARBA00023242"/>
    </source>
</evidence>
<feature type="region of interest" description="Disordered" evidence="6">
    <location>
        <begin position="1"/>
        <end position="279"/>
    </location>
</feature>
<dbReference type="GO" id="GO:0016607">
    <property type="term" value="C:nuclear speck"/>
    <property type="evidence" value="ECO:0007669"/>
    <property type="project" value="UniProtKB-SubCell"/>
</dbReference>
<feature type="compositionally biased region" description="Acidic residues" evidence="6">
    <location>
        <begin position="827"/>
        <end position="837"/>
    </location>
</feature>